<accession>A0A9N8ZCK2</accession>
<keyword evidence="2" id="KW-1185">Reference proteome</keyword>
<reference evidence="1" key="1">
    <citation type="submission" date="2021-06" db="EMBL/GenBank/DDBJ databases">
        <authorList>
            <person name="Kallberg Y."/>
            <person name="Tangrot J."/>
            <person name="Rosling A."/>
        </authorList>
    </citation>
    <scope>NUCLEOTIDE SEQUENCE</scope>
    <source>
        <strain evidence="1">FL966</strain>
    </source>
</reference>
<organism evidence="1 2">
    <name type="scientific">Cetraspora pellucida</name>
    <dbReference type="NCBI Taxonomy" id="1433469"/>
    <lineage>
        <taxon>Eukaryota</taxon>
        <taxon>Fungi</taxon>
        <taxon>Fungi incertae sedis</taxon>
        <taxon>Mucoromycota</taxon>
        <taxon>Glomeromycotina</taxon>
        <taxon>Glomeromycetes</taxon>
        <taxon>Diversisporales</taxon>
        <taxon>Gigasporaceae</taxon>
        <taxon>Cetraspora</taxon>
    </lineage>
</organism>
<dbReference type="Proteomes" id="UP000789759">
    <property type="component" value="Unassembled WGS sequence"/>
</dbReference>
<evidence type="ECO:0000313" key="2">
    <source>
        <dbReference type="Proteomes" id="UP000789759"/>
    </source>
</evidence>
<gene>
    <name evidence="1" type="ORF">CPELLU_LOCUS1497</name>
</gene>
<dbReference type="AlphaFoldDB" id="A0A9N8ZCK2"/>
<proteinExistence type="predicted"/>
<dbReference type="OrthoDB" id="2402153at2759"/>
<protein>
    <submittedName>
        <fullName evidence="1">4589_t:CDS:1</fullName>
    </submittedName>
</protein>
<comment type="caution">
    <text evidence="1">The sequence shown here is derived from an EMBL/GenBank/DDBJ whole genome shotgun (WGS) entry which is preliminary data.</text>
</comment>
<evidence type="ECO:0000313" key="1">
    <source>
        <dbReference type="EMBL" id="CAG8480496.1"/>
    </source>
</evidence>
<name>A0A9N8ZCK2_9GLOM</name>
<sequence length="130" mass="14761">MINYKENEITKSFLDADKIIKNLPIGEKKSLGKNFFHIIEQIHSNNEYTSKSINTQEITEKLSKIAVKYMSAAERKPLTGHNDLLWSAAANLYGIMPNESDLNEKKTAKIFTTSLSVEEIFTGREIIVPK</sequence>
<dbReference type="EMBL" id="CAJVQA010000557">
    <property type="protein sequence ID" value="CAG8480496.1"/>
    <property type="molecule type" value="Genomic_DNA"/>
</dbReference>